<evidence type="ECO:0000313" key="2">
    <source>
        <dbReference type="Proteomes" id="UP000281691"/>
    </source>
</evidence>
<comment type="caution">
    <text evidence="1">The sequence shown here is derived from an EMBL/GenBank/DDBJ whole genome shotgun (WGS) entry which is preliminary data.</text>
</comment>
<dbReference type="EMBL" id="RKQP01000001">
    <property type="protein sequence ID" value="RPE86016.1"/>
    <property type="molecule type" value="Genomic_DNA"/>
</dbReference>
<name>A0A3N4VSD4_9PAST</name>
<evidence type="ECO:0000313" key="1">
    <source>
        <dbReference type="EMBL" id="RPE86016.1"/>
    </source>
</evidence>
<dbReference type="RefSeq" id="WP_170152417.1">
    <property type="nucleotide sequence ID" value="NZ_CP016615.1"/>
</dbReference>
<reference evidence="1 2" key="1">
    <citation type="submission" date="2018-11" db="EMBL/GenBank/DDBJ databases">
        <title>Genomic Encyclopedia of Type Strains, Phase IV (KMG-IV): sequencing the most valuable type-strain genomes for metagenomic binning, comparative biology and taxonomic classification.</title>
        <authorList>
            <person name="Goeker M."/>
        </authorList>
    </citation>
    <scope>NUCLEOTIDE SEQUENCE [LARGE SCALE GENOMIC DNA]</scope>
    <source>
        <strain evidence="1 2">DSM 27238</strain>
    </source>
</reference>
<dbReference type="Proteomes" id="UP000281691">
    <property type="component" value="Unassembled WGS sequence"/>
</dbReference>
<gene>
    <name evidence="1" type="ORF">EDC46_0407</name>
</gene>
<dbReference type="SUPFAM" id="SSF47598">
    <property type="entry name" value="Ribbon-helix-helix"/>
    <property type="match status" value="1"/>
</dbReference>
<dbReference type="Gene3D" id="1.10.1220.10">
    <property type="entry name" value="Met repressor-like"/>
    <property type="match status" value="1"/>
</dbReference>
<proteinExistence type="predicted"/>
<dbReference type="InterPro" id="IPR010985">
    <property type="entry name" value="Ribbon_hlx_hlx"/>
</dbReference>
<protein>
    <recommendedName>
        <fullName evidence="3">Arc-like DNA binding dprotein</fullName>
    </recommendedName>
</protein>
<evidence type="ECO:0008006" key="3">
    <source>
        <dbReference type="Google" id="ProtNLM"/>
    </source>
</evidence>
<accession>A0A3N4VSD4</accession>
<organism evidence="1 2">
    <name type="scientific">Vespertiliibacter pulmonis</name>
    <dbReference type="NCBI Taxonomy" id="1443036"/>
    <lineage>
        <taxon>Bacteria</taxon>
        <taxon>Pseudomonadati</taxon>
        <taxon>Pseudomonadota</taxon>
        <taxon>Gammaproteobacteria</taxon>
        <taxon>Pasteurellales</taxon>
        <taxon>Pasteurellaceae</taxon>
        <taxon>Vespertiliibacter</taxon>
    </lineage>
</organism>
<dbReference type="AlphaFoldDB" id="A0A3N4VSD4"/>
<keyword evidence="2" id="KW-1185">Reference proteome</keyword>
<dbReference type="GO" id="GO:0006355">
    <property type="term" value="P:regulation of DNA-templated transcription"/>
    <property type="evidence" value="ECO:0007669"/>
    <property type="project" value="InterPro"/>
</dbReference>
<sequence length="52" mass="6209">MNIQERKHVSAQLPIELVEWVKAKGKENYRSFTKELQYLLEESMQKDQANTQ</sequence>
<dbReference type="InterPro" id="IPR013321">
    <property type="entry name" value="Arc_rbn_hlx_hlx"/>
</dbReference>